<proteinExistence type="predicted"/>
<dbReference type="InterPro" id="IPR001590">
    <property type="entry name" value="Peptidase_M12B"/>
</dbReference>
<accession>A0A6B0V854</accession>
<feature type="chain" id="PRO_5025475493" evidence="2">
    <location>
        <begin position="20"/>
        <end position="314"/>
    </location>
</feature>
<dbReference type="EMBL" id="GIFC01016069">
    <property type="protein sequence ID" value="MXU98152.1"/>
    <property type="molecule type" value="Transcribed_RNA"/>
</dbReference>
<keyword evidence="4" id="KW-0482">Metalloprotease</keyword>
<dbReference type="InterPro" id="IPR024079">
    <property type="entry name" value="MetalloPept_cat_dom_sf"/>
</dbReference>
<name>A0A6B0V854_IXORI</name>
<keyword evidence="4" id="KW-0378">Hydrolase</keyword>
<feature type="domain" description="Peptidase M12B" evidence="3">
    <location>
        <begin position="26"/>
        <end position="231"/>
    </location>
</feature>
<reference evidence="4" key="1">
    <citation type="submission" date="2019-12" db="EMBL/GenBank/DDBJ databases">
        <title>An insight into the sialome of adult female Ixodes ricinus ticks feeding for 6 days.</title>
        <authorList>
            <person name="Perner J."/>
            <person name="Ribeiro J.M.C."/>
        </authorList>
    </citation>
    <scope>NUCLEOTIDE SEQUENCE</scope>
    <source>
        <strain evidence="4">Semi-engorged</strain>
        <tissue evidence="4">Salivary glands</tissue>
    </source>
</reference>
<feature type="signal peptide" evidence="2">
    <location>
        <begin position="1"/>
        <end position="19"/>
    </location>
</feature>
<dbReference type="GO" id="GO:0004222">
    <property type="term" value="F:metalloendopeptidase activity"/>
    <property type="evidence" value="ECO:0007669"/>
    <property type="project" value="InterPro"/>
</dbReference>
<dbReference type="AlphaFoldDB" id="A0A6B0V854"/>
<dbReference type="GO" id="GO:0006508">
    <property type="term" value="P:proteolysis"/>
    <property type="evidence" value="ECO:0007669"/>
    <property type="project" value="UniProtKB-KW"/>
</dbReference>
<sequence length="314" mass="35568">MKFWVLCMALGGILVGASTISMMQNITLGVRCVCDTSLMKARQEKNHTTSLREYLLTFLSTVELYLRESQCPKIKLVLTGVNETTEEDESRFERTENELRVETLDPTFTLGLFQHWVQRNINIKNDDIVFLLTSIKIKDHVGTGISKNGYSYFNKICSLGVGLVRDSGVKFDGVLSMAQQIAHMLGSPWDINNDCPESDKTLMAPLSKPQLSECTKEAMRQSYNNNKKETCWNKTPKPDESSNGNLPATYFQKQNYCFTQHQQRPFKCPEGNKNYITNATRCRVGCCINNTSDARGFIYPVPDGTPCRDEKHKA</sequence>
<organism evidence="4">
    <name type="scientific">Ixodes ricinus</name>
    <name type="common">Common tick</name>
    <name type="synonym">Acarus ricinus</name>
    <dbReference type="NCBI Taxonomy" id="34613"/>
    <lineage>
        <taxon>Eukaryota</taxon>
        <taxon>Metazoa</taxon>
        <taxon>Ecdysozoa</taxon>
        <taxon>Arthropoda</taxon>
        <taxon>Chelicerata</taxon>
        <taxon>Arachnida</taxon>
        <taxon>Acari</taxon>
        <taxon>Parasitiformes</taxon>
        <taxon>Ixodida</taxon>
        <taxon>Ixodoidea</taxon>
        <taxon>Ixodidae</taxon>
        <taxon>Ixodinae</taxon>
        <taxon>Ixodes</taxon>
    </lineage>
</organism>
<dbReference type="SUPFAM" id="SSF55486">
    <property type="entry name" value="Metalloproteases ('zincins'), catalytic domain"/>
    <property type="match status" value="1"/>
</dbReference>
<keyword evidence="4" id="KW-0645">Protease</keyword>
<evidence type="ECO:0000256" key="2">
    <source>
        <dbReference type="SAM" id="SignalP"/>
    </source>
</evidence>
<comment type="caution">
    <text evidence="1">Lacks conserved residue(s) required for the propagation of feature annotation.</text>
</comment>
<evidence type="ECO:0000259" key="3">
    <source>
        <dbReference type="PROSITE" id="PS50215"/>
    </source>
</evidence>
<dbReference type="Pfam" id="PF01421">
    <property type="entry name" value="Reprolysin"/>
    <property type="match status" value="1"/>
</dbReference>
<evidence type="ECO:0000313" key="4">
    <source>
        <dbReference type="EMBL" id="MXU98152.1"/>
    </source>
</evidence>
<dbReference type="PROSITE" id="PS50215">
    <property type="entry name" value="ADAM_MEPRO"/>
    <property type="match status" value="1"/>
</dbReference>
<protein>
    <submittedName>
        <fullName evidence="4">Putative secreted metalloprotease</fullName>
    </submittedName>
</protein>
<keyword evidence="2" id="KW-0732">Signal</keyword>
<dbReference type="Gene3D" id="3.40.390.10">
    <property type="entry name" value="Collagenase (Catalytic Domain)"/>
    <property type="match status" value="1"/>
</dbReference>
<evidence type="ECO:0000256" key="1">
    <source>
        <dbReference type="PROSITE-ProRule" id="PRU00276"/>
    </source>
</evidence>